<dbReference type="PATRIC" id="fig|1459.3.peg.3729"/>
<dbReference type="RefSeq" id="WP_053435712.1">
    <property type="nucleotide sequence ID" value="NZ_LGUF01000007.1"/>
</dbReference>
<evidence type="ECO:0000313" key="3">
    <source>
        <dbReference type="Proteomes" id="UP000037109"/>
    </source>
</evidence>
<evidence type="ECO:0000259" key="1">
    <source>
        <dbReference type="Pfam" id="PF09037"/>
    </source>
</evidence>
<evidence type="ECO:0000313" key="2">
    <source>
        <dbReference type="EMBL" id="KON88335.1"/>
    </source>
</evidence>
<name>A0A0M0GEI9_SPOGL</name>
<comment type="caution">
    <text evidence="2">The sequence shown here is derived from an EMBL/GenBank/DDBJ whole genome shotgun (WGS) entry which is preliminary data.</text>
</comment>
<feature type="domain" description="Sulphotransferase Stf0" evidence="1">
    <location>
        <begin position="22"/>
        <end position="217"/>
    </location>
</feature>
<dbReference type="STRING" id="1459.AF332_17020"/>
<dbReference type="SUPFAM" id="SSF52540">
    <property type="entry name" value="P-loop containing nucleoside triphosphate hydrolases"/>
    <property type="match status" value="1"/>
</dbReference>
<dbReference type="InterPro" id="IPR027417">
    <property type="entry name" value="P-loop_NTPase"/>
</dbReference>
<organism evidence="2 3">
    <name type="scientific">Sporosarcina globispora</name>
    <name type="common">Bacillus globisporus</name>
    <dbReference type="NCBI Taxonomy" id="1459"/>
    <lineage>
        <taxon>Bacteria</taxon>
        <taxon>Bacillati</taxon>
        <taxon>Bacillota</taxon>
        <taxon>Bacilli</taxon>
        <taxon>Bacillales</taxon>
        <taxon>Caryophanaceae</taxon>
        <taxon>Sporosarcina</taxon>
    </lineage>
</organism>
<dbReference type="AlphaFoldDB" id="A0A0M0GEI9"/>
<dbReference type="OrthoDB" id="5562925at2"/>
<dbReference type="Gene3D" id="3.40.50.300">
    <property type="entry name" value="P-loop containing nucleotide triphosphate hydrolases"/>
    <property type="match status" value="1"/>
</dbReference>
<proteinExistence type="predicted"/>
<protein>
    <recommendedName>
        <fullName evidence="1">Sulphotransferase Stf0 domain-containing protein</fullName>
    </recommendedName>
</protein>
<dbReference type="Proteomes" id="UP000037109">
    <property type="component" value="Unassembled WGS sequence"/>
</dbReference>
<keyword evidence="3" id="KW-1185">Reference proteome</keyword>
<dbReference type="EMBL" id="LGUF01000007">
    <property type="protein sequence ID" value="KON88335.1"/>
    <property type="molecule type" value="Genomic_DNA"/>
</dbReference>
<accession>A0A0M0GEI9</accession>
<sequence>MSKKKNLLKKIPEINFKEKNALVILSTQRSGSTMLCEDIISLGVLGTPDEHLRLVLNQKKMTAAEQLVDYFTSNGNLNDSSFYSIKLMYNHLDLLGYWISDRGLDTKTNKKKYREMALQFFLDKFDHVTFIYIQRKNKFEQALSYYRSAKTKVWHLRDGEKVDNNHSISYEEQKLLKNIDIKLFNKIYDMVCSRDRELKRLIKSQGIHYLSLVYEDIRIEYPVYLLDIGAEAGIKLNINSLEKRKIKKIVSSDFVSEFKKALLEKTDREYI</sequence>
<dbReference type="Pfam" id="PF09037">
    <property type="entry name" value="Sulphotransf"/>
    <property type="match status" value="1"/>
</dbReference>
<dbReference type="InterPro" id="IPR024628">
    <property type="entry name" value="Sulfotransferase_Stf0_dom"/>
</dbReference>
<reference evidence="3" key="1">
    <citation type="submission" date="2015-07" db="EMBL/GenBank/DDBJ databases">
        <title>Fjat-10036 dsm4.</title>
        <authorList>
            <person name="Liu B."/>
            <person name="Wang J."/>
            <person name="Zhu Y."/>
            <person name="Liu G."/>
            <person name="Chen Q."/>
            <person name="Chen Z."/>
            <person name="Lan J."/>
            <person name="Che J."/>
            <person name="Ge C."/>
            <person name="Shi H."/>
            <person name="Pan Z."/>
            <person name="Liu X."/>
        </authorList>
    </citation>
    <scope>NUCLEOTIDE SEQUENCE [LARGE SCALE GENOMIC DNA]</scope>
    <source>
        <strain evidence="3">DSM 4</strain>
    </source>
</reference>
<gene>
    <name evidence="2" type="ORF">AF332_17020</name>
</gene>